<reference evidence="3 4" key="1">
    <citation type="submission" date="2017-04" db="EMBL/GenBank/DDBJ databases">
        <title>Complete genome of Campylobacter concisus ATCC 33237T and draft genomes for an additional eight well characterized C. concisus strains.</title>
        <authorList>
            <person name="Cornelius A.J."/>
            <person name="Miller W.G."/>
            <person name="Lastovica A.J."/>
            <person name="On S.L."/>
            <person name="French N.P."/>
            <person name="Vandenberg O."/>
            <person name="Biggs P.J."/>
        </authorList>
    </citation>
    <scope>NUCLEOTIDE SEQUENCE [LARGE SCALE GENOMIC DNA]</scope>
    <source>
        <strain evidence="3 4">Lasto205.94</strain>
    </source>
</reference>
<dbReference type="GO" id="GO:0070626">
    <property type="term" value="F:(S)-2-(5-amino-1-(5-phospho-D-ribosyl)imidazole-4-carboxamido) succinate lyase (fumarate-forming) activity"/>
    <property type="evidence" value="ECO:0007669"/>
    <property type="project" value="TreeGrafter"/>
</dbReference>
<dbReference type="PANTHER" id="PTHR43172:SF1">
    <property type="entry name" value="ADENYLOSUCCINATE LYASE"/>
    <property type="match status" value="1"/>
</dbReference>
<dbReference type="InterPro" id="IPR008948">
    <property type="entry name" value="L-Aspartase-like"/>
</dbReference>
<dbReference type="Pfam" id="PF00206">
    <property type="entry name" value="Lyase_1"/>
    <property type="match status" value="1"/>
</dbReference>
<feature type="non-terminal residue" evidence="3">
    <location>
        <position position="144"/>
    </location>
</feature>
<evidence type="ECO:0000256" key="1">
    <source>
        <dbReference type="ARBA" id="ARBA00023239"/>
    </source>
</evidence>
<dbReference type="Proteomes" id="UP000196534">
    <property type="component" value="Unassembled WGS sequence"/>
</dbReference>
<dbReference type="AlphaFoldDB" id="A0A1Y5NI50"/>
<accession>A0A1Y5NI50</accession>
<comment type="caution">
    <text evidence="3">The sequence shown here is derived from an EMBL/GenBank/DDBJ whole genome shotgun (WGS) entry which is preliminary data.</text>
</comment>
<name>A0A1Y5NI50_9BACT</name>
<dbReference type="Gene3D" id="1.20.200.10">
    <property type="entry name" value="Fumarase/aspartase (Central domain)"/>
    <property type="match status" value="1"/>
</dbReference>
<evidence type="ECO:0000313" key="3">
    <source>
        <dbReference type="EMBL" id="OUT17675.1"/>
    </source>
</evidence>
<dbReference type="InterPro" id="IPR022761">
    <property type="entry name" value="Fumarate_lyase_N"/>
</dbReference>
<dbReference type="GO" id="GO:0005829">
    <property type="term" value="C:cytosol"/>
    <property type="evidence" value="ECO:0007669"/>
    <property type="project" value="TreeGrafter"/>
</dbReference>
<feature type="domain" description="Fumarate lyase N-terminal" evidence="2">
    <location>
        <begin position="7"/>
        <end position="142"/>
    </location>
</feature>
<dbReference type="InterPro" id="IPR024083">
    <property type="entry name" value="Fumarase/histidase_N"/>
</dbReference>
<keyword evidence="1 3" id="KW-0456">Lyase</keyword>
<gene>
    <name evidence="3" type="ORF">B9N61_07185</name>
</gene>
<evidence type="ECO:0000313" key="4">
    <source>
        <dbReference type="Proteomes" id="UP000196534"/>
    </source>
</evidence>
<organism evidence="3 4">
    <name type="scientific">Campylobacter concisus</name>
    <dbReference type="NCBI Taxonomy" id="199"/>
    <lineage>
        <taxon>Bacteria</taxon>
        <taxon>Pseudomonadati</taxon>
        <taxon>Campylobacterota</taxon>
        <taxon>Epsilonproteobacteria</taxon>
        <taxon>Campylobacterales</taxon>
        <taxon>Campylobacteraceae</taxon>
        <taxon>Campylobacter</taxon>
    </lineage>
</organism>
<dbReference type="Gene3D" id="1.10.275.10">
    <property type="entry name" value="Fumarase/aspartase (N-terminal domain)"/>
    <property type="match status" value="1"/>
</dbReference>
<dbReference type="SUPFAM" id="SSF48557">
    <property type="entry name" value="L-aspartase-like"/>
    <property type="match status" value="1"/>
</dbReference>
<evidence type="ECO:0000259" key="2">
    <source>
        <dbReference type="Pfam" id="PF00206"/>
    </source>
</evidence>
<dbReference type="EMBL" id="NDYR01000010">
    <property type="protein sequence ID" value="OUT17675.1"/>
    <property type="molecule type" value="Genomic_DNA"/>
</dbReference>
<proteinExistence type="predicted"/>
<dbReference type="GO" id="GO:0004018">
    <property type="term" value="F:N6-(1,2-dicarboxyethyl)AMP AMP-lyase (fumarate-forming) activity"/>
    <property type="evidence" value="ECO:0007669"/>
    <property type="project" value="TreeGrafter"/>
</dbReference>
<dbReference type="RefSeq" id="WP_257640315.1">
    <property type="nucleotide sequence ID" value="NZ_CABMKP010000010.1"/>
</dbReference>
<protein>
    <submittedName>
        <fullName evidence="3">Adenylosuccinate lyase</fullName>
    </submittedName>
</protein>
<dbReference type="PANTHER" id="PTHR43172">
    <property type="entry name" value="ADENYLOSUCCINATE LYASE"/>
    <property type="match status" value="1"/>
</dbReference>
<sequence>MVERYSRKEMAEKWSIQAKYDAWLKVEKAAVKAWNKLGFISDSDCEKICKNANFEVARIDEIEKTTKHDVIAFLTSVSESLGEESRFVHYGMTSSDCIDTAVALQMKESLELIISDVEEFMQAVKNRAIEHKHTLMVGRSHGIH</sequence>
<dbReference type="GO" id="GO:0044208">
    <property type="term" value="P:'de novo' AMP biosynthetic process"/>
    <property type="evidence" value="ECO:0007669"/>
    <property type="project" value="TreeGrafter"/>
</dbReference>